<dbReference type="Pfam" id="PF04314">
    <property type="entry name" value="PCuAC"/>
    <property type="match status" value="1"/>
</dbReference>
<evidence type="ECO:0008006" key="3">
    <source>
        <dbReference type="Google" id="ProtNLM"/>
    </source>
</evidence>
<dbReference type="InterPro" id="IPR058248">
    <property type="entry name" value="Lxx211020-like"/>
</dbReference>
<dbReference type="SUPFAM" id="SSF110087">
    <property type="entry name" value="DR1885-like metal-binding protein"/>
    <property type="match status" value="1"/>
</dbReference>
<organism evidence="1 2">
    <name type="scientific">Pseudaquabacterium pictum</name>
    <dbReference type="NCBI Taxonomy" id="2315236"/>
    <lineage>
        <taxon>Bacteria</taxon>
        <taxon>Pseudomonadati</taxon>
        <taxon>Pseudomonadota</taxon>
        <taxon>Betaproteobacteria</taxon>
        <taxon>Burkholderiales</taxon>
        <taxon>Sphaerotilaceae</taxon>
        <taxon>Pseudaquabacterium</taxon>
    </lineage>
</organism>
<accession>A0A480AX80</accession>
<sequence length="155" mass="17113">MQALNLNPSRRHWLRLGLGLGLGGLTLLPAARACEFYTDTLRVTHPYCHATDPGATEAVVCMKFDEVSRSDRLVGVTTPVARDAEIAGALARPVVDFLIPAGEETWLHERGTWLRLTGLRQPLHVGRAYPLQLDFEHGGTVLATLTVDYPALRFR</sequence>
<dbReference type="AlphaFoldDB" id="A0A480AX80"/>
<evidence type="ECO:0000313" key="2">
    <source>
        <dbReference type="Proteomes" id="UP000301751"/>
    </source>
</evidence>
<dbReference type="PANTHER" id="PTHR36302">
    <property type="entry name" value="BLR7088 PROTEIN"/>
    <property type="match status" value="1"/>
</dbReference>
<dbReference type="InterPro" id="IPR036182">
    <property type="entry name" value="PCuAC_sf"/>
</dbReference>
<dbReference type="PANTHER" id="PTHR36302:SF1">
    <property type="entry name" value="COPPER CHAPERONE PCU(A)C"/>
    <property type="match status" value="1"/>
</dbReference>
<dbReference type="OrthoDB" id="9153939at2"/>
<dbReference type="Proteomes" id="UP000301751">
    <property type="component" value="Unassembled WGS sequence"/>
</dbReference>
<comment type="caution">
    <text evidence="1">The sequence shown here is derived from an EMBL/GenBank/DDBJ whole genome shotgun (WGS) entry which is preliminary data.</text>
</comment>
<keyword evidence="2" id="KW-1185">Reference proteome</keyword>
<dbReference type="EMBL" id="BJCL01000034">
    <property type="protein sequence ID" value="GCL66329.1"/>
    <property type="molecule type" value="Genomic_DNA"/>
</dbReference>
<protein>
    <recommendedName>
        <fullName evidence="3">Copper chaperone PCu(A)C</fullName>
    </recommendedName>
</protein>
<name>A0A480AX80_9BURK</name>
<dbReference type="InterPro" id="IPR006311">
    <property type="entry name" value="TAT_signal"/>
</dbReference>
<dbReference type="PROSITE" id="PS51318">
    <property type="entry name" value="TAT"/>
    <property type="match status" value="1"/>
</dbReference>
<dbReference type="Gene3D" id="2.60.40.1890">
    <property type="entry name" value="PCu(A)C copper chaperone"/>
    <property type="match status" value="1"/>
</dbReference>
<reference evidence="2" key="1">
    <citation type="submission" date="2019-03" db="EMBL/GenBank/DDBJ databases">
        <title>Aquabacterium pictum sp.nov., the first bacteriochlorophyll a-containing freshwater bacterium in the genus Aquabacterium of the class Betaproteobacteria.</title>
        <authorList>
            <person name="Hirose S."/>
            <person name="Tank M."/>
            <person name="Hara E."/>
            <person name="Tamaki H."/>
            <person name="Takaichi S."/>
            <person name="Haruta S."/>
            <person name="Hanada S."/>
        </authorList>
    </citation>
    <scope>NUCLEOTIDE SEQUENCE [LARGE SCALE GENOMIC DNA]</scope>
    <source>
        <strain evidence="2">W35</strain>
    </source>
</reference>
<gene>
    <name evidence="1" type="ORF">AQPW35_54100</name>
</gene>
<proteinExistence type="predicted"/>
<dbReference type="RefSeq" id="WP_137736030.1">
    <property type="nucleotide sequence ID" value="NZ_BJCL01000034.1"/>
</dbReference>
<dbReference type="InterPro" id="IPR007410">
    <property type="entry name" value="LpqE-like"/>
</dbReference>
<evidence type="ECO:0000313" key="1">
    <source>
        <dbReference type="EMBL" id="GCL66329.1"/>
    </source>
</evidence>